<accession>A0A3S4WJI9</accession>
<sequence length="316" mass="33180">MRILSLNLQHGLPGAGAGDGAAATGSLAGADISSPAVARTVMEAAAEQIAELAPDVVALQEVDLGQPRSGRLNQTAFLAKALGMSHYRFAAAYAGPVVGLRRRPLRCELTAARHEPLGPLRAFVGARPIGYGNALLSRHPVQAWTDKRLGRGPATIVRRGERAWSPRSYKLFTATHRVMVGATITMPSGAPLSVASTHLATRGDTAAKQVAAAWQHLAAQPGAHVLVGDYNLRPEQLTPLGVGRLVGDGPTFPAASPNRRIDHFMTDPWPVDASGQPLEAALASARGPLLRAAAWGTRTFVISDHAGTWVDLEPVG</sequence>
<dbReference type="Pfam" id="PF03372">
    <property type="entry name" value="Exo_endo_phos"/>
    <property type="match status" value="1"/>
</dbReference>
<protein>
    <recommendedName>
        <fullName evidence="1">Endonuclease/exonuclease/phosphatase domain-containing protein</fullName>
    </recommendedName>
</protein>
<reference evidence="2 3" key="1">
    <citation type="submission" date="2018-12" db="EMBL/GenBank/DDBJ databases">
        <authorList>
            <consortium name="Pathogen Informatics"/>
        </authorList>
    </citation>
    <scope>NUCLEOTIDE SEQUENCE [LARGE SCALE GENOMIC DNA]</scope>
    <source>
        <strain evidence="2 3">NCTC11923</strain>
    </source>
</reference>
<dbReference type="InterPro" id="IPR051916">
    <property type="entry name" value="GPI-anchor_lipid_remodeler"/>
</dbReference>
<evidence type="ECO:0000259" key="1">
    <source>
        <dbReference type="Pfam" id="PF03372"/>
    </source>
</evidence>
<dbReference type="GO" id="GO:0016020">
    <property type="term" value="C:membrane"/>
    <property type="evidence" value="ECO:0007669"/>
    <property type="project" value="GOC"/>
</dbReference>
<gene>
    <name evidence="2" type="ORF">NCTC11923_00924</name>
</gene>
<dbReference type="Proteomes" id="UP000276899">
    <property type="component" value="Chromosome"/>
</dbReference>
<dbReference type="GO" id="GO:0006506">
    <property type="term" value="P:GPI anchor biosynthetic process"/>
    <property type="evidence" value="ECO:0007669"/>
    <property type="project" value="TreeGrafter"/>
</dbReference>
<evidence type="ECO:0000313" key="3">
    <source>
        <dbReference type="Proteomes" id="UP000276899"/>
    </source>
</evidence>
<dbReference type="GO" id="GO:0003824">
    <property type="term" value="F:catalytic activity"/>
    <property type="evidence" value="ECO:0007669"/>
    <property type="project" value="InterPro"/>
</dbReference>
<feature type="domain" description="Endonuclease/exonuclease/phosphatase" evidence="1">
    <location>
        <begin position="7"/>
        <end position="305"/>
    </location>
</feature>
<evidence type="ECO:0000313" key="2">
    <source>
        <dbReference type="EMBL" id="VEG74291.1"/>
    </source>
</evidence>
<dbReference type="InterPro" id="IPR005135">
    <property type="entry name" value="Endo/exonuclease/phosphatase"/>
</dbReference>
<organism evidence="2 3">
    <name type="scientific">Actinomyces slackii</name>
    <dbReference type="NCBI Taxonomy" id="52774"/>
    <lineage>
        <taxon>Bacteria</taxon>
        <taxon>Bacillati</taxon>
        <taxon>Actinomycetota</taxon>
        <taxon>Actinomycetes</taxon>
        <taxon>Actinomycetales</taxon>
        <taxon>Actinomycetaceae</taxon>
        <taxon>Actinomyces</taxon>
    </lineage>
</organism>
<dbReference type="PANTHER" id="PTHR14859:SF1">
    <property type="entry name" value="PGAP2-INTERACTING PROTEIN"/>
    <property type="match status" value="1"/>
</dbReference>
<dbReference type="InterPro" id="IPR036691">
    <property type="entry name" value="Endo/exonu/phosph_ase_sf"/>
</dbReference>
<keyword evidence="3" id="KW-1185">Reference proteome</keyword>
<proteinExistence type="predicted"/>
<name>A0A3S4WJI9_9ACTO</name>
<dbReference type="EMBL" id="LR134363">
    <property type="protein sequence ID" value="VEG74291.1"/>
    <property type="molecule type" value="Genomic_DNA"/>
</dbReference>
<dbReference type="RefSeq" id="WP_026428103.1">
    <property type="nucleotide sequence ID" value="NZ_CBCRWE010000045.1"/>
</dbReference>
<dbReference type="STRING" id="1278298.GCA_000428685_01846"/>
<dbReference type="KEGG" id="asla:NCTC11923_00924"/>
<dbReference type="PANTHER" id="PTHR14859">
    <property type="entry name" value="CALCOFLUOR WHITE HYPERSENSITIVE PROTEIN PRECURSOR"/>
    <property type="match status" value="1"/>
</dbReference>
<dbReference type="SUPFAM" id="SSF56219">
    <property type="entry name" value="DNase I-like"/>
    <property type="match status" value="1"/>
</dbReference>
<dbReference type="Gene3D" id="3.60.10.10">
    <property type="entry name" value="Endonuclease/exonuclease/phosphatase"/>
    <property type="match status" value="1"/>
</dbReference>
<dbReference type="AlphaFoldDB" id="A0A3S4WJI9"/>